<reference evidence="11 12" key="1">
    <citation type="journal article" date="2012" name="Stand. Genomic Sci.">
        <title>Complete genome sequence of the aerobic, heterotroph Marinithermus hydrothermalis type strain (T1(T)) from a deep-sea hydrothermal vent chimney.</title>
        <authorList>
            <person name="Copeland A."/>
            <person name="Gu W."/>
            <person name="Yasawong M."/>
            <person name="Lapidus A."/>
            <person name="Lucas S."/>
            <person name="Deshpande S."/>
            <person name="Pagani I."/>
            <person name="Tapia R."/>
            <person name="Cheng J.F."/>
            <person name="Goodwin L.A."/>
            <person name="Pitluck S."/>
            <person name="Liolios K."/>
            <person name="Ivanova N."/>
            <person name="Mavromatis K."/>
            <person name="Mikhailova N."/>
            <person name="Pati A."/>
            <person name="Chen A."/>
            <person name="Palaniappan K."/>
            <person name="Land M."/>
            <person name="Pan C."/>
            <person name="Brambilla E.M."/>
            <person name="Rohde M."/>
            <person name="Tindall B.J."/>
            <person name="Sikorski J."/>
            <person name="Goker M."/>
            <person name="Detter J.C."/>
            <person name="Bristow J."/>
            <person name="Eisen J.A."/>
            <person name="Markowitz V."/>
            <person name="Hugenholtz P."/>
            <person name="Kyrpides N.C."/>
            <person name="Klenk H.P."/>
            <person name="Woyke T."/>
        </authorList>
    </citation>
    <scope>NUCLEOTIDE SEQUENCE [LARGE SCALE GENOMIC DNA]</scope>
    <source>
        <strain evidence="12">DSM 14884 / JCM 11576 / T1</strain>
    </source>
</reference>
<keyword evidence="4" id="KW-0479">Metal-binding</keyword>
<dbReference type="SUPFAM" id="SSF64438">
    <property type="entry name" value="CNF1/YfiH-like putative cysteine hydrolases"/>
    <property type="match status" value="1"/>
</dbReference>
<dbReference type="GO" id="GO:0005507">
    <property type="term" value="F:copper ion binding"/>
    <property type="evidence" value="ECO:0007669"/>
    <property type="project" value="TreeGrafter"/>
</dbReference>
<protein>
    <recommendedName>
        <fullName evidence="10">Purine nucleoside phosphorylase</fullName>
    </recommendedName>
</protein>
<dbReference type="Pfam" id="PF02578">
    <property type="entry name" value="Cu-oxidase_4"/>
    <property type="match status" value="1"/>
</dbReference>
<accession>F2NPR3</accession>
<dbReference type="PANTHER" id="PTHR30616">
    <property type="entry name" value="UNCHARACTERIZED PROTEIN YFIH"/>
    <property type="match status" value="1"/>
</dbReference>
<comment type="catalytic activity">
    <reaction evidence="9">
        <text>S-methyl-5'-thioadenosine + phosphate = 5-(methylsulfanyl)-alpha-D-ribose 1-phosphate + adenine</text>
        <dbReference type="Rhea" id="RHEA:11852"/>
        <dbReference type="ChEBI" id="CHEBI:16708"/>
        <dbReference type="ChEBI" id="CHEBI:17509"/>
        <dbReference type="ChEBI" id="CHEBI:43474"/>
        <dbReference type="ChEBI" id="CHEBI:58533"/>
        <dbReference type="EC" id="2.4.2.28"/>
    </reaction>
    <physiologicalReaction direction="left-to-right" evidence="9">
        <dbReference type="Rhea" id="RHEA:11853"/>
    </physiologicalReaction>
</comment>
<organism evidence="11 12">
    <name type="scientific">Marinithermus hydrothermalis (strain DSM 14884 / JCM 11576 / T1)</name>
    <dbReference type="NCBI Taxonomy" id="869210"/>
    <lineage>
        <taxon>Bacteria</taxon>
        <taxon>Thermotogati</taxon>
        <taxon>Deinococcota</taxon>
        <taxon>Deinococci</taxon>
        <taxon>Thermales</taxon>
        <taxon>Thermaceae</taxon>
        <taxon>Marinithermus</taxon>
    </lineage>
</organism>
<dbReference type="PANTHER" id="PTHR30616:SF2">
    <property type="entry name" value="PURINE NUCLEOSIDE PHOSPHORYLASE LACC1"/>
    <property type="match status" value="1"/>
</dbReference>
<evidence type="ECO:0000256" key="2">
    <source>
        <dbReference type="ARBA" id="ARBA00007353"/>
    </source>
</evidence>
<evidence type="ECO:0000256" key="4">
    <source>
        <dbReference type="ARBA" id="ARBA00022723"/>
    </source>
</evidence>
<comment type="catalytic activity">
    <reaction evidence="8">
        <text>adenosine + phosphate = alpha-D-ribose 1-phosphate + adenine</text>
        <dbReference type="Rhea" id="RHEA:27642"/>
        <dbReference type="ChEBI" id="CHEBI:16335"/>
        <dbReference type="ChEBI" id="CHEBI:16708"/>
        <dbReference type="ChEBI" id="CHEBI:43474"/>
        <dbReference type="ChEBI" id="CHEBI:57720"/>
        <dbReference type="EC" id="2.4.2.1"/>
    </reaction>
    <physiologicalReaction direction="left-to-right" evidence="8">
        <dbReference type="Rhea" id="RHEA:27643"/>
    </physiologicalReaction>
</comment>
<keyword evidence="6" id="KW-0862">Zinc</keyword>
<dbReference type="eggNOG" id="COG1496">
    <property type="taxonomic scope" value="Bacteria"/>
</dbReference>
<evidence type="ECO:0000256" key="5">
    <source>
        <dbReference type="ARBA" id="ARBA00022801"/>
    </source>
</evidence>
<dbReference type="KEGG" id="mhd:Marky_2115"/>
<dbReference type="InterPro" id="IPR011324">
    <property type="entry name" value="Cytotoxic_necrot_fac-like_cat"/>
</dbReference>
<dbReference type="EMBL" id="CP002630">
    <property type="protein sequence ID" value="AEB12839.1"/>
    <property type="molecule type" value="Genomic_DNA"/>
</dbReference>
<dbReference type="Gene3D" id="3.60.140.10">
    <property type="entry name" value="CNF1/YfiH-like putative cysteine hydrolases"/>
    <property type="match status" value="1"/>
</dbReference>
<evidence type="ECO:0000256" key="3">
    <source>
        <dbReference type="ARBA" id="ARBA00022679"/>
    </source>
</evidence>
<evidence type="ECO:0000256" key="8">
    <source>
        <dbReference type="ARBA" id="ARBA00048968"/>
    </source>
</evidence>
<dbReference type="CDD" id="cd16833">
    <property type="entry name" value="YfiH"/>
    <property type="match status" value="1"/>
</dbReference>
<dbReference type="AlphaFoldDB" id="F2NPR3"/>
<dbReference type="GO" id="GO:0016787">
    <property type="term" value="F:hydrolase activity"/>
    <property type="evidence" value="ECO:0007669"/>
    <property type="project" value="UniProtKB-KW"/>
</dbReference>
<proteinExistence type="inferred from homology"/>
<dbReference type="Proteomes" id="UP000007030">
    <property type="component" value="Chromosome"/>
</dbReference>
<comment type="similarity">
    <text evidence="2 10">Belongs to the purine nucleoside phosphorylase YfiH/LACC1 family.</text>
</comment>
<dbReference type="GO" id="GO:0017061">
    <property type="term" value="F:S-methyl-5-thioadenosine phosphorylase activity"/>
    <property type="evidence" value="ECO:0007669"/>
    <property type="project" value="UniProtKB-EC"/>
</dbReference>
<comment type="catalytic activity">
    <reaction evidence="1">
        <text>inosine + phosphate = alpha-D-ribose 1-phosphate + hypoxanthine</text>
        <dbReference type="Rhea" id="RHEA:27646"/>
        <dbReference type="ChEBI" id="CHEBI:17368"/>
        <dbReference type="ChEBI" id="CHEBI:17596"/>
        <dbReference type="ChEBI" id="CHEBI:43474"/>
        <dbReference type="ChEBI" id="CHEBI:57720"/>
        <dbReference type="EC" id="2.4.2.1"/>
    </reaction>
    <physiologicalReaction direction="left-to-right" evidence="1">
        <dbReference type="Rhea" id="RHEA:27647"/>
    </physiologicalReaction>
</comment>
<comment type="catalytic activity">
    <reaction evidence="7">
        <text>adenosine + H2O + H(+) = inosine + NH4(+)</text>
        <dbReference type="Rhea" id="RHEA:24408"/>
        <dbReference type="ChEBI" id="CHEBI:15377"/>
        <dbReference type="ChEBI" id="CHEBI:15378"/>
        <dbReference type="ChEBI" id="CHEBI:16335"/>
        <dbReference type="ChEBI" id="CHEBI:17596"/>
        <dbReference type="ChEBI" id="CHEBI:28938"/>
        <dbReference type="EC" id="3.5.4.4"/>
    </reaction>
    <physiologicalReaction direction="left-to-right" evidence="7">
        <dbReference type="Rhea" id="RHEA:24409"/>
    </physiologicalReaction>
</comment>
<evidence type="ECO:0000313" key="11">
    <source>
        <dbReference type="EMBL" id="AEB12839.1"/>
    </source>
</evidence>
<evidence type="ECO:0000256" key="6">
    <source>
        <dbReference type="ARBA" id="ARBA00022833"/>
    </source>
</evidence>
<evidence type="ECO:0000256" key="10">
    <source>
        <dbReference type="RuleBase" id="RU361274"/>
    </source>
</evidence>
<evidence type="ECO:0000256" key="9">
    <source>
        <dbReference type="ARBA" id="ARBA00049893"/>
    </source>
</evidence>
<dbReference type="InterPro" id="IPR038371">
    <property type="entry name" value="Cu_polyphenol_OxRdtase_sf"/>
</dbReference>
<dbReference type="OrthoDB" id="4279at2"/>
<evidence type="ECO:0000313" key="12">
    <source>
        <dbReference type="Proteomes" id="UP000007030"/>
    </source>
</evidence>
<name>F2NPR3_MARHT</name>
<dbReference type="STRING" id="869210.Marky_2115"/>
<gene>
    <name evidence="11" type="ordered locus">Marky_2115</name>
</gene>
<keyword evidence="3" id="KW-0808">Transferase</keyword>
<dbReference type="HOGENOM" id="CLU_065784_0_0_0"/>
<dbReference type="RefSeq" id="WP_013704884.1">
    <property type="nucleotide sequence ID" value="NC_015387.1"/>
</dbReference>
<dbReference type="NCBIfam" id="TIGR00726">
    <property type="entry name" value="peptidoglycan editing factor PgeF"/>
    <property type="match status" value="1"/>
</dbReference>
<sequence>MLLTSPLLSAPHGFTTRLGGVSAPPFDTLNLSTAVGDAPEAVRENRRRVLEALGTPPLAELRQVHGTHIHAVTGPGTWEGDGLLTQTPGLALRVAVADCYPVLLEDPTQRVVGALHAGWRGVLGGILPQALEAMHGRWGSRVEEVRVAVGPGIQGACYQVGPEVIEHFANAGFPDHVFWPDPHAPGRYRLDLEAALRWQARTAGVRPEHYWSLGACTHCDPRFYSHRRDAGRTGRMWGVIRAW</sequence>
<dbReference type="InterPro" id="IPR003730">
    <property type="entry name" value="Cu_polyphenol_OxRdtase"/>
</dbReference>
<evidence type="ECO:0000256" key="7">
    <source>
        <dbReference type="ARBA" id="ARBA00047989"/>
    </source>
</evidence>
<keyword evidence="5" id="KW-0378">Hydrolase</keyword>
<evidence type="ECO:0000256" key="1">
    <source>
        <dbReference type="ARBA" id="ARBA00000553"/>
    </source>
</evidence>
<keyword evidence="12" id="KW-1185">Reference proteome</keyword>